<dbReference type="RefSeq" id="WP_024570099.1">
    <property type="nucleotide sequence ID" value="NZ_CP037900.1"/>
</dbReference>
<dbReference type="EMBL" id="CP037900">
    <property type="protein sequence ID" value="QBP10024.1"/>
    <property type="molecule type" value="Genomic_DNA"/>
</dbReference>
<protein>
    <submittedName>
        <fullName evidence="2">Uncharacterized protein</fullName>
    </submittedName>
</protein>
<sequence length="475" mass="52994">MLIRRSAKPDGERAIRISDVYKYADGVEEEVTREVVQVLMEPARGREGEYLLQHPQQTLTLVDEVVRYIADNHHKSRSYWGAKFSLEACFVEGDPFEKAEAVMVLAESRTAFNFYAVMRAFYHLLCVPEYQASKYCASIEAARQALSFAYPAFFVEMPPTGLPPAEGVSELDLRKAMTALVWPAAERFNSAVDKIAEIVSSRGYRSKVARESAKLKKRGASVTALIRGLLKHHQSLAVVAVRLSIRQRHGLDFLGEKMHKALGRLVGDRRHDALLNESVGHFWVLQERFRASFRQRLPTIQKQKVVGGSIALHYDLVMFFDAKRCAEVDAIARHIGACWKVITNDAGFSLALNGGNFHPYPPNWLVWHMQDFGRFPSKAEFVGLVRDGSVQAGNLLTAAATMVFSAMLHTPSKHSPSLIKGGARRYGKSDLLTGRGFDKAGRGTKLGCSEMKRERQKRPTYATPAPAFAPGPSTR</sequence>
<proteinExistence type="predicted"/>
<evidence type="ECO:0000256" key="1">
    <source>
        <dbReference type="SAM" id="MobiDB-lite"/>
    </source>
</evidence>
<feature type="region of interest" description="Disordered" evidence="1">
    <location>
        <begin position="438"/>
        <end position="475"/>
    </location>
</feature>
<organism evidence="2 3">
    <name type="scientific">Cupriavidus metallidurans</name>
    <dbReference type="NCBI Taxonomy" id="119219"/>
    <lineage>
        <taxon>Bacteria</taxon>
        <taxon>Pseudomonadati</taxon>
        <taxon>Pseudomonadota</taxon>
        <taxon>Betaproteobacteria</taxon>
        <taxon>Burkholderiales</taxon>
        <taxon>Burkholderiaceae</taxon>
        <taxon>Cupriavidus</taxon>
    </lineage>
</organism>
<feature type="compositionally biased region" description="Low complexity" evidence="1">
    <location>
        <begin position="459"/>
        <end position="475"/>
    </location>
</feature>
<reference evidence="2 3" key="1">
    <citation type="submission" date="2019-03" db="EMBL/GenBank/DDBJ databases">
        <title>Comparative insights into the high quality Complete genome sequence of highly metal resistant Cupriavidus metallidurans strain BS1 isolated from a gold-copper mine.</title>
        <authorList>
            <person name="Mazhar H.S."/>
            <person name="Rensing C."/>
        </authorList>
    </citation>
    <scope>NUCLEOTIDE SEQUENCE [LARGE SCALE GENOMIC DNA]</scope>
    <source>
        <strain evidence="2 3">BS1</strain>
    </source>
</reference>
<gene>
    <name evidence="2" type="ORF">DDF84_009750</name>
</gene>
<name>A0A482ISH1_9BURK</name>
<evidence type="ECO:0000313" key="2">
    <source>
        <dbReference type="EMBL" id="QBP10024.1"/>
    </source>
</evidence>
<dbReference type="Proteomes" id="UP000253772">
    <property type="component" value="Chromosome c1"/>
</dbReference>
<evidence type="ECO:0000313" key="3">
    <source>
        <dbReference type="Proteomes" id="UP000253772"/>
    </source>
</evidence>
<dbReference type="AlphaFoldDB" id="A0A482ISH1"/>
<accession>A0A482ISH1</accession>